<feature type="transmembrane region" description="Helical" evidence="7">
    <location>
        <begin position="286"/>
        <end position="307"/>
    </location>
</feature>
<feature type="transmembrane region" description="Helical" evidence="7">
    <location>
        <begin position="221"/>
        <end position="244"/>
    </location>
</feature>
<reference evidence="9 10" key="1">
    <citation type="submission" date="2019-02" db="EMBL/GenBank/DDBJ databases">
        <title>Deep-cultivation of Planctomycetes and their phenomic and genomic characterization uncovers novel biology.</title>
        <authorList>
            <person name="Wiegand S."/>
            <person name="Jogler M."/>
            <person name="Boedeker C."/>
            <person name="Pinto D."/>
            <person name="Vollmers J."/>
            <person name="Rivas-Marin E."/>
            <person name="Kohn T."/>
            <person name="Peeters S.H."/>
            <person name="Heuer A."/>
            <person name="Rast P."/>
            <person name="Oberbeckmann S."/>
            <person name="Bunk B."/>
            <person name="Jeske O."/>
            <person name="Meyerdierks A."/>
            <person name="Storesund J.E."/>
            <person name="Kallscheuer N."/>
            <person name="Luecker S."/>
            <person name="Lage O.M."/>
            <person name="Pohl T."/>
            <person name="Merkel B.J."/>
            <person name="Hornburger P."/>
            <person name="Mueller R.-W."/>
            <person name="Bruemmer F."/>
            <person name="Labrenz M."/>
            <person name="Spormann A.M."/>
            <person name="Op den Camp H."/>
            <person name="Overmann J."/>
            <person name="Amann R."/>
            <person name="Jetten M.S.M."/>
            <person name="Mascher T."/>
            <person name="Medema M.H."/>
            <person name="Devos D.P."/>
            <person name="Kaster A.-K."/>
            <person name="Ovreas L."/>
            <person name="Rohde M."/>
            <person name="Galperin M.Y."/>
            <person name="Jogler C."/>
        </authorList>
    </citation>
    <scope>NUCLEOTIDE SEQUENCE [LARGE SCALE GENOMIC DNA]</scope>
    <source>
        <strain evidence="9 10">Mal52</strain>
    </source>
</reference>
<feature type="transmembrane region" description="Helical" evidence="7">
    <location>
        <begin position="417"/>
        <end position="437"/>
    </location>
</feature>
<comment type="similarity">
    <text evidence="2">Belongs to the complex I subunit 4 family.</text>
</comment>
<dbReference type="GO" id="GO:0012505">
    <property type="term" value="C:endomembrane system"/>
    <property type="evidence" value="ECO:0007669"/>
    <property type="project" value="UniProtKB-SubCell"/>
</dbReference>
<feature type="transmembrane region" description="Helical" evidence="7">
    <location>
        <begin position="6"/>
        <end position="25"/>
    </location>
</feature>
<evidence type="ECO:0000256" key="5">
    <source>
        <dbReference type="ARBA" id="ARBA00023136"/>
    </source>
</evidence>
<keyword evidence="5 7" id="KW-0472">Membrane</keyword>
<keyword evidence="10" id="KW-1185">Reference proteome</keyword>
<dbReference type="GO" id="GO:0016020">
    <property type="term" value="C:membrane"/>
    <property type="evidence" value="ECO:0007669"/>
    <property type="project" value="UniProtKB-SubCell"/>
</dbReference>
<feature type="transmembrane region" description="Helical" evidence="7">
    <location>
        <begin position="314"/>
        <end position="336"/>
    </location>
</feature>
<name>A0A517ZI59_9PLAN</name>
<dbReference type="EC" id="1.6.5.11" evidence="9"/>
<comment type="subcellular location">
    <subcellularLocation>
        <location evidence="1">Endomembrane system</location>
        <topology evidence="1">Multi-pass membrane protein</topology>
    </subcellularLocation>
    <subcellularLocation>
        <location evidence="6">Membrane</location>
        <topology evidence="6">Multi-pass membrane protein</topology>
    </subcellularLocation>
</comment>
<dbReference type="Pfam" id="PF00361">
    <property type="entry name" value="Proton_antipo_M"/>
    <property type="match status" value="1"/>
</dbReference>
<keyword evidence="4 7" id="KW-1133">Transmembrane helix</keyword>
<feature type="transmembrane region" description="Helical" evidence="7">
    <location>
        <begin position="77"/>
        <end position="97"/>
    </location>
</feature>
<feature type="transmembrane region" description="Helical" evidence="7">
    <location>
        <begin position="478"/>
        <end position="498"/>
    </location>
</feature>
<dbReference type="Proteomes" id="UP000319383">
    <property type="component" value="Chromosome"/>
</dbReference>
<feature type="transmembrane region" description="Helical" evidence="7">
    <location>
        <begin position="129"/>
        <end position="148"/>
    </location>
</feature>
<accession>A0A517ZI59</accession>
<dbReference type="EMBL" id="CP036276">
    <property type="protein sequence ID" value="QDU42163.1"/>
    <property type="molecule type" value="Genomic_DNA"/>
</dbReference>
<dbReference type="GO" id="GO:0015990">
    <property type="term" value="P:electron transport coupled proton transport"/>
    <property type="evidence" value="ECO:0007669"/>
    <property type="project" value="TreeGrafter"/>
</dbReference>
<feature type="transmembrane region" description="Helical" evidence="7">
    <location>
        <begin position="384"/>
        <end position="405"/>
    </location>
</feature>
<dbReference type="PRINTS" id="PR01437">
    <property type="entry name" value="NUOXDRDTASE4"/>
</dbReference>
<evidence type="ECO:0000256" key="6">
    <source>
        <dbReference type="RuleBase" id="RU000320"/>
    </source>
</evidence>
<dbReference type="GO" id="GO:0008137">
    <property type="term" value="F:NADH dehydrogenase (ubiquinone) activity"/>
    <property type="evidence" value="ECO:0007669"/>
    <property type="project" value="InterPro"/>
</dbReference>
<feature type="transmembrane region" description="Helical" evidence="7">
    <location>
        <begin position="106"/>
        <end position="123"/>
    </location>
</feature>
<protein>
    <submittedName>
        <fullName evidence="9">NADH-quinone oxidoreductase subunit M</fullName>
        <ecNumber evidence="9">1.6.5.11</ecNumber>
    </submittedName>
</protein>
<evidence type="ECO:0000313" key="10">
    <source>
        <dbReference type="Proteomes" id="UP000319383"/>
    </source>
</evidence>
<sequence length="529" mass="56864">MSDIVSSLVLLPLAGAITVLVGGRARPRAAQGIATSFTAAALVATIWMAVTHDPQADVAPSHSGAIFYPPTWHIDGINVWLLVLTALLTYAAVLITVTRAHPRTDLYLACLLTLEAGLLGVFATDNLLWFFFFWEVTRVALFFLIGGWGGTDRRPAAIKFFLFTLVGSGLTFAGCGLLVLSHYWMSGSAEFTLNLRQLISELPQLVAASSANTQYWAGIELWLFAAIGLGFAIQVPLFPLHIWLQDAAVEAPTAGLLMLCGAWIKIGLYGWLRLLLPLFPGLCGDLAGYFLWPAAIGTIYGVMLALVQDDLKRLTANLTVSYASFSVLGLFSSTLIGINGSLLALCSHGLSLGIVICVTSALFTRFRTREAEAFSGLASRYPRLAGVTFVGVASLIALPLTSGFVATATVSMGVARIHPGFAITGLVALVLCTWCFLRVMQRVFGGTFREPVIDHPSWTPQESITHAIRGDLNLREMAAVLPLILAVLCIGVAPQLFFSRTETAVSRIIAGQQSPPAAVERVDDRNLDR</sequence>
<dbReference type="GO" id="GO:0048039">
    <property type="term" value="F:ubiquinone binding"/>
    <property type="evidence" value="ECO:0007669"/>
    <property type="project" value="TreeGrafter"/>
</dbReference>
<evidence type="ECO:0000256" key="2">
    <source>
        <dbReference type="ARBA" id="ARBA00009025"/>
    </source>
</evidence>
<dbReference type="AlphaFoldDB" id="A0A517ZI59"/>
<keyword evidence="3 6" id="KW-0812">Transmembrane</keyword>
<feature type="transmembrane region" description="Helical" evidence="7">
    <location>
        <begin position="256"/>
        <end position="274"/>
    </location>
</feature>
<evidence type="ECO:0000259" key="8">
    <source>
        <dbReference type="Pfam" id="PF00361"/>
    </source>
</evidence>
<evidence type="ECO:0000256" key="7">
    <source>
        <dbReference type="SAM" id="Phobius"/>
    </source>
</evidence>
<gene>
    <name evidence="9" type="primary">nuoM_1</name>
    <name evidence="9" type="ORF">Mal52_06180</name>
</gene>
<feature type="transmembrane region" description="Helical" evidence="7">
    <location>
        <begin position="160"/>
        <end position="185"/>
    </location>
</feature>
<dbReference type="InterPro" id="IPR010227">
    <property type="entry name" value="NADH_Q_OxRdtase_chainM/4"/>
</dbReference>
<feature type="transmembrane region" description="Helical" evidence="7">
    <location>
        <begin position="342"/>
        <end position="363"/>
    </location>
</feature>
<evidence type="ECO:0000256" key="1">
    <source>
        <dbReference type="ARBA" id="ARBA00004127"/>
    </source>
</evidence>
<dbReference type="GO" id="GO:0042773">
    <property type="term" value="P:ATP synthesis coupled electron transport"/>
    <property type="evidence" value="ECO:0007669"/>
    <property type="project" value="InterPro"/>
</dbReference>
<proteinExistence type="inferred from homology"/>
<dbReference type="KEGG" id="sdyn:Mal52_06180"/>
<dbReference type="InterPro" id="IPR003918">
    <property type="entry name" value="NADH_UbQ_OxRdtase"/>
</dbReference>
<dbReference type="RefSeq" id="WP_145374243.1">
    <property type="nucleotide sequence ID" value="NZ_CP036276.1"/>
</dbReference>
<evidence type="ECO:0000256" key="3">
    <source>
        <dbReference type="ARBA" id="ARBA00022692"/>
    </source>
</evidence>
<dbReference type="GO" id="GO:0003954">
    <property type="term" value="F:NADH dehydrogenase activity"/>
    <property type="evidence" value="ECO:0007669"/>
    <property type="project" value="TreeGrafter"/>
</dbReference>
<feature type="domain" description="NADH:quinone oxidoreductase/Mrp antiporter transmembrane" evidence="8">
    <location>
        <begin position="125"/>
        <end position="427"/>
    </location>
</feature>
<feature type="transmembrane region" description="Helical" evidence="7">
    <location>
        <begin position="32"/>
        <end position="50"/>
    </location>
</feature>
<dbReference type="InterPro" id="IPR001750">
    <property type="entry name" value="ND/Mrp_TM"/>
</dbReference>
<evidence type="ECO:0000256" key="4">
    <source>
        <dbReference type="ARBA" id="ARBA00022989"/>
    </source>
</evidence>
<dbReference type="PANTHER" id="PTHR43507:SF1">
    <property type="entry name" value="NADH-UBIQUINONE OXIDOREDUCTASE CHAIN 4"/>
    <property type="match status" value="1"/>
</dbReference>
<evidence type="ECO:0000313" key="9">
    <source>
        <dbReference type="EMBL" id="QDU42163.1"/>
    </source>
</evidence>
<organism evidence="9 10">
    <name type="scientific">Symmachiella dynata</name>
    <dbReference type="NCBI Taxonomy" id="2527995"/>
    <lineage>
        <taxon>Bacteria</taxon>
        <taxon>Pseudomonadati</taxon>
        <taxon>Planctomycetota</taxon>
        <taxon>Planctomycetia</taxon>
        <taxon>Planctomycetales</taxon>
        <taxon>Planctomycetaceae</taxon>
        <taxon>Symmachiella</taxon>
    </lineage>
</organism>
<dbReference type="PANTHER" id="PTHR43507">
    <property type="entry name" value="NADH-UBIQUINONE OXIDOREDUCTASE CHAIN 4"/>
    <property type="match status" value="1"/>
</dbReference>
<keyword evidence="9" id="KW-0560">Oxidoreductase</keyword>
<dbReference type="NCBIfam" id="TIGR01972">
    <property type="entry name" value="NDH_I_M"/>
    <property type="match status" value="1"/>
</dbReference>